<gene>
    <name evidence="2" type="ORF">BRAN1462_LOCUS6115</name>
</gene>
<sequence>MALPMKKAAPMKRAGAPMKKAAAMKAGGKAMKVRKAKKVSVIAAGPRAKSSVFSGRKQKTKGGLTKGGLVKNKEGKVVSRKMSANAKKAYASSAIKSWAEACKAARKALGITGFVPVGGKTAAGKALYAKAKAVLAA</sequence>
<dbReference type="InterPro" id="IPR043928">
    <property type="entry name" value="DNVP"/>
</dbReference>
<proteinExistence type="predicted"/>
<evidence type="ECO:0000313" key="2">
    <source>
        <dbReference type="EMBL" id="CAD9507946.1"/>
    </source>
</evidence>
<organism evidence="2">
    <name type="scientific">Zooxanthella nutricula</name>
    <dbReference type="NCBI Taxonomy" id="1333877"/>
    <lineage>
        <taxon>Eukaryota</taxon>
        <taxon>Sar</taxon>
        <taxon>Alveolata</taxon>
        <taxon>Dinophyceae</taxon>
        <taxon>Peridiniales</taxon>
        <taxon>Peridiniales incertae sedis</taxon>
        <taxon>Zooxanthella</taxon>
    </lineage>
</organism>
<feature type="region of interest" description="Disordered" evidence="1">
    <location>
        <begin position="50"/>
        <end position="69"/>
    </location>
</feature>
<accession>A0A7S2I387</accession>
<evidence type="ECO:0000256" key="1">
    <source>
        <dbReference type="SAM" id="MobiDB-lite"/>
    </source>
</evidence>
<dbReference type="Pfam" id="PF19060">
    <property type="entry name" value="DVNP"/>
    <property type="match status" value="1"/>
</dbReference>
<dbReference type="AlphaFoldDB" id="A0A7S2I387"/>
<dbReference type="EMBL" id="HBGW01009528">
    <property type="protein sequence ID" value="CAD9507946.1"/>
    <property type="molecule type" value="Transcribed_RNA"/>
</dbReference>
<dbReference type="GO" id="GO:0003677">
    <property type="term" value="F:DNA binding"/>
    <property type="evidence" value="ECO:0007669"/>
    <property type="project" value="InterPro"/>
</dbReference>
<dbReference type="GO" id="GO:0051276">
    <property type="term" value="P:chromosome organization"/>
    <property type="evidence" value="ECO:0007669"/>
    <property type="project" value="InterPro"/>
</dbReference>
<protein>
    <submittedName>
        <fullName evidence="2">Uncharacterized protein</fullName>
    </submittedName>
</protein>
<name>A0A7S2I387_9DINO</name>
<reference evidence="2" key="1">
    <citation type="submission" date="2021-01" db="EMBL/GenBank/DDBJ databases">
        <authorList>
            <person name="Corre E."/>
            <person name="Pelletier E."/>
            <person name="Niang G."/>
            <person name="Scheremetjew M."/>
            <person name="Finn R."/>
            <person name="Kale V."/>
            <person name="Holt S."/>
            <person name="Cochrane G."/>
            <person name="Meng A."/>
            <person name="Brown T."/>
            <person name="Cohen L."/>
        </authorList>
    </citation>
    <scope>NUCLEOTIDE SEQUENCE</scope>
    <source>
        <strain evidence="2">RCC3387</strain>
    </source>
</reference>